<evidence type="ECO:0000313" key="3">
    <source>
        <dbReference type="Proteomes" id="UP001291623"/>
    </source>
</evidence>
<organism evidence="2 3">
    <name type="scientific">Anisodus tanguticus</name>
    <dbReference type="NCBI Taxonomy" id="243964"/>
    <lineage>
        <taxon>Eukaryota</taxon>
        <taxon>Viridiplantae</taxon>
        <taxon>Streptophyta</taxon>
        <taxon>Embryophyta</taxon>
        <taxon>Tracheophyta</taxon>
        <taxon>Spermatophyta</taxon>
        <taxon>Magnoliopsida</taxon>
        <taxon>eudicotyledons</taxon>
        <taxon>Gunneridae</taxon>
        <taxon>Pentapetalae</taxon>
        <taxon>asterids</taxon>
        <taxon>lamiids</taxon>
        <taxon>Solanales</taxon>
        <taxon>Solanaceae</taxon>
        <taxon>Solanoideae</taxon>
        <taxon>Hyoscyameae</taxon>
        <taxon>Anisodus</taxon>
    </lineage>
</organism>
<feature type="region of interest" description="Disordered" evidence="1">
    <location>
        <begin position="52"/>
        <end position="108"/>
    </location>
</feature>
<keyword evidence="3" id="KW-1185">Reference proteome</keyword>
<gene>
    <name evidence="2" type="ORF">RND71_028343</name>
</gene>
<name>A0AAE1V9Z4_9SOLA</name>
<dbReference type="AlphaFoldDB" id="A0AAE1V9Z4"/>
<sequence length="185" mass="20642">MCKKELLSLLKSTFNLYRWNLVEKNDRCICEFVRGKGKKGLDLQVQVLHEGATPSITGDPPSSSQQSAAATTDLGIDGSENFSKSVGRGRYDHRKREQPRASEASRAAKMLTPENPNFLQILEKYNIVRNRTLEFLNGSHLLAIITSVASVAPLPETLVSIDYTMERETYEAIQIPKDIAIALFT</sequence>
<proteinExistence type="predicted"/>
<dbReference type="EMBL" id="JAVYJV010000015">
    <property type="protein sequence ID" value="KAK4352825.1"/>
    <property type="molecule type" value="Genomic_DNA"/>
</dbReference>
<protein>
    <submittedName>
        <fullName evidence="2">Uncharacterized protein</fullName>
    </submittedName>
</protein>
<reference evidence="2" key="1">
    <citation type="submission" date="2023-12" db="EMBL/GenBank/DDBJ databases">
        <title>Genome assembly of Anisodus tanguticus.</title>
        <authorList>
            <person name="Wang Y.-J."/>
        </authorList>
    </citation>
    <scope>NUCLEOTIDE SEQUENCE</scope>
    <source>
        <strain evidence="2">KB-2021</strain>
        <tissue evidence="2">Leaf</tissue>
    </source>
</reference>
<evidence type="ECO:0000313" key="2">
    <source>
        <dbReference type="EMBL" id="KAK4352825.1"/>
    </source>
</evidence>
<comment type="caution">
    <text evidence="2">The sequence shown here is derived from an EMBL/GenBank/DDBJ whole genome shotgun (WGS) entry which is preliminary data.</text>
</comment>
<evidence type="ECO:0000256" key="1">
    <source>
        <dbReference type="SAM" id="MobiDB-lite"/>
    </source>
</evidence>
<dbReference type="Proteomes" id="UP001291623">
    <property type="component" value="Unassembled WGS sequence"/>
</dbReference>
<accession>A0AAE1V9Z4</accession>